<keyword evidence="3" id="KW-1185">Reference proteome</keyword>
<dbReference type="GeneID" id="5653968"/>
<dbReference type="HOGENOM" id="CLU_1681295_0_0_1"/>
<evidence type="ECO:0000313" key="2">
    <source>
        <dbReference type="EMBL" id="CAJ08229.1"/>
    </source>
</evidence>
<evidence type="ECO:0000313" key="3">
    <source>
        <dbReference type="Proteomes" id="UP000000542"/>
    </source>
</evidence>
<accession>Q4Q6M1</accession>
<protein>
    <submittedName>
        <fullName evidence="2">Uncharacterized protein</fullName>
    </submittedName>
</protein>
<name>Q4Q6M1_LEIMA</name>
<gene>
    <name evidence="2" type="ORF">LMJF_31_0420</name>
</gene>
<dbReference type="VEuPathDB" id="TriTrypDB:LMJFC_310009800"/>
<keyword evidence="1" id="KW-0472">Membrane</keyword>
<dbReference type="AlphaFoldDB" id="Q4Q6M1"/>
<keyword evidence="1" id="KW-1133">Transmembrane helix</keyword>
<reference evidence="2 3" key="2">
    <citation type="journal article" date="2011" name="Genome Res.">
        <title>Chromosome and gene copy number variation allow major structural change between species and strains of Leishmania.</title>
        <authorList>
            <person name="Rogers M.B."/>
            <person name="Hilley J.D."/>
            <person name="Dickens N.J."/>
            <person name="Wilkes J."/>
            <person name="Bates P.A."/>
            <person name="Depledge D.P."/>
            <person name="Harris D."/>
            <person name="Her Y."/>
            <person name="Herzyk P."/>
            <person name="Imamura H."/>
            <person name="Otto T.D."/>
            <person name="Sanders M."/>
            <person name="Seeger K."/>
            <person name="Dujardin J.C."/>
            <person name="Berriman M."/>
            <person name="Smith D.F."/>
            <person name="Hertz-Fowler C."/>
            <person name="Mottram J.C."/>
        </authorList>
    </citation>
    <scope>NUCLEOTIDE SEQUENCE [LARGE SCALE GENOMIC DNA]</scope>
    <source>
        <strain evidence="3">MHOM/IL/81/Friedlin</strain>
    </source>
</reference>
<dbReference type="KEGG" id="lma:LMJF_31_0420"/>
<feature type="transmembrane region" description="Helical" evidence="1">
    <location>
        <begin position="128"/>
        <end position="153"/>
    </location>
</feature>
<evidence type="ECO:0000256" key="1">
    <source>
        <dbReference type="SAM" id="Phobius"/>
    </source>
</evidence>
<dbReference type="VEuPathDB" id="TriTrypDB:LmjF.31.0420"/>
<proteinExistence type="predicted"/>
<sequence length="157" mass="17725">MRRVLQCCLVKEPITMPSVTRYVLEKVLCLHLLHDRLSFFFRLNLSFSLSLSLSHVARTPMECTMVKVCHAQGALVTNSRSQTPYSPAFSCLFLFCSASRASSCVCTQCLLGRVTPTKTISTSISISIYIGIYMYTGMRFSSFFIVWLLFLYVSLST</sequence>
<dbReference type="InParanoid" id="Q4Q6M1"/>
<dbReference type="Proteomes" id="UP000000542">
    <property type="component" value="Chromosome 31"/>
</dbReference>
<dbReference type="EMBL" id="FR796427">
    <property type="protein sequence ID" value="CAJ08229.1"/>
    <property type="molecule type" value="Genomic_DNA"/>
</dbReference>
<keyword evidence="1" id="KW-0812">Transmembrane</keyword>
<organism evidence="2 3">
    <name type="scientific">Leishmania major</name>
    <dbReference type="NCBI Taxonomy" id="5664"/>
    <lineage>
        <taxon>Eukaryota</taxon>
        <taxon>Discoba</taxon>
        <taxon>Euglenozoa</taxon>
        <taxon>Kinetoplastea</taxon>
        <taxon>Metakinetoplastina</taxon>
        <taxon>Trypanosomatida</taxon>
        <taxon>Trypanosomatidae</taxon>
        <taxon>Leishmaniinae</taxon>
        <taxon>Leishmania</taxon>
    </lineage>
</organism>
<dbReference type="RefSeq" id="XP_001685027.1">
    <property type="nucleotide sequence ID" value="XM_001684975.1"/>
</dbReference>
<reference evidence="2 3" key="1">
    <citation type="journal article" date="2005" name="Science">
        <title>The genome of the kinetoplastid parasite, Leishmania major.</title>
        <authorList>
            <person name="Ivens A.C."/>
            <person name="Peacock C.S."/>
            <person name="Worthey E.A."/>
            <person name="Murphy L."/>
            <person name="Aggarwal G."/>
            <person name="Berriman M."/>
            <person name="Sisk E."/>
            <person name="Rajandream M.A."/>
            <person name="Adlem E."/>
            <person name="Aert R."/>
            <person name="Anupama A."/>
            <person name="Apostolou Z."/>
            <person name="Attipoe P."/>
            <person name="Bason N."/>
            <person name="Bauser C."/>
            <person name="Beck A."/>
            <person name="Beverley S.M."/>
            <person name="Bianchettin G."/>
            <person name="Borzym K."/>
            <person name="Bothe G."/>
            <person name="Bruschi C.V."/>
            <person name="Collins M."/>
            <person name="Cadag E."/>
            <person name="Ciarloni L."/>
            <person name="Clayton C."/>
            <person name="Coulson R.M."/>
            <person name="Cronin A."/>
            <person name="Cruz A.K."/>
            <person name="Davies R.M."/>
            <person name="De Gaudenzi J."/>
            <person name="Dobson D.E."/>
            <person name="Duesterhoeft A."/>
            <person name="Fazelina G."/>
            <person name="Fosker N."/>
            <person name="Frasch A.C."/>
            <person name="Fraser A."/>
            <person name="Fuchs M."/>
            <person name="Gabel C."/>
            <person name="Goble A."/>
            <person name="Goffeau A."/>
            <person name="Harris D."/>
            <person name="Hertz-Fowler C."/>
            <person name="Hilbert H."/>
            <person name="Horn D."/>
            <person name="Huang Y."/>
            <person name="Klages S."/>
            <person name="Knights A."/>
            <person name="Kube M."/>
            <person name="Larke N."/>
            <person name="Litvin L."/>
            <person name="Lord A."/>
            <person name="Louie T."/>
            <person name="Marra M."/>
            <person name="Masuy D."/>
            <person name="Matthews K."/>
            <person name="Michaeli S."/>
            <person name="Mottram J.C."/>
            <person name="Muller-Auer S."/>
            <person name="Munden H."/>
            <person name="Nelson S."/>
            <person name="Norbertczak H."/>
            <person name="Oliver K."/>
            <person name="O'neil S."/>
            <person name="Pentony M."/>
            <person name="Pohl T.M."/>
            <person name="Price C."/>
            <person name="Purnelle B."/>
            <person name="Quail M.A."/>
            <person name="Rabbinowitsch E."/>
            <person name="Reinhardt R."/>
            <person name="Rieger M."/>
            <person name="Rinta J."/>
            <person name="Robben J."/>
            <person name="Robertson L."/>
            <person name="Ruiz J.C."/>
            <person name="Rutter S."/>
            <person name="Saunders D."/>
            <person name="Schafer M."/>
            <person name="Schein J."/>
            <person name="Schwartz D.C."/>
            <person name="Seeger K."/>
            <person name="Seyler A."/>
            <person name="Sharp S."/>
            <person name="Shin H."/>
            <person name="Sivam D."/>
            <person name="Squares R."/>
            <person name="Squares S."/>
            <person name="Tosato V."/>
            <person name="Vogt C."/>
            <person name="Volckaert G."/>
            <person name="Wambutt R."/>
            <person name="Warren T."/>
            <person name="Wedler H."/>
            <person name="Woodward J."/>
            <person name="Zhou S."/>
            <person name="Zimmermann W."/>
            <person name="Smith D.F."/>
            <person name="Blackwell J.M."/>
            <person name="Stuart K.D."/>
            <person name="Barrell B."/>
            <person name="Myler P.J."/>
        </authorList>
    </citation>
    <scope>NUCLEOTIDE SEQUENCE [LARGE SCALE GENOMIC DNA]</scope>
    <source>
        <strain evidence="3">MHOM/IL/81/Friedlin</strain>
    </source>
</reference>